<keyword evidence="3" id="KW-0378">Hydrolase</keyword>
<dbReference type="CDD" id="cd16343">
    <property type="entry name" value="LMWPTP"/>
    <property type="match status" value="1"/>
</dbReference>
<proteinExistence type="inferred from homology"/>
<dbReference type="InterPro" id="IPR036196">
    <property type="entry name" value="Ptyr_pPase_sf"/>
</dbReference>
<feature type="active site" evidence="5">
    <location>
        <position position="97"/>
    </location>
</feature>
<dbReference type="GO" id="GO:0003993">
    <property type="term" value="F:acid phosphatase activity"/>
    <property type="evidence" value="ECO:0007669"/>
    <property type="project" value="UniProtKB-EC"/>
</dbReference>
<dbReference type="PANTHER" id="PTHR47439:SF1">
    <property type="entry name" value="ACID PHOSPHATASE"/>
    <property type="match status" value="1"/>
</dbReference>
<evidence type="ECO:0000256" key="5">
    <source>
        <dbReference type="PIRSR" id="PIRSR617867-1"/>
    </source>
</evidence>
<dbReference type="Proteomes" id="UP000027120">
    <property type="component" value="Unassembled WGS sequence"/>
</dbReference>
<accession>A0A067EBT1</accession>
<protein>
    <recommendedName>
        <fullName evidence="2">acid phosphatase</fullName>
        <ecNumber evidence="2">3.1.3.2</ecNumber>
    </recommendedName>
</protein>
<dbReference type="InterPro" id="IPR052995">
    <property type="entry name" value="LMW-PTP"/>
</dbReference>
<feature type="active site" description="Nucleophile" evidence="5">
    <location>
        <position position="91"/>
    </location>
</feature>
<gene>
    <name evidence="7" type="ORF">CISIN_1g039294mg</name>
</gene>
<sequence length="253" mass="28438">MRASPHATSAALPSLGKLRICHYSHRLSLKSQILTLLRPTRNWPSLHNTKFLTDLHQIYKPISVSSSGCLIKASMASSAATTKPFSVLFVCLGNICRSPAAEGVFRDIVKKRGIDSKFNIDSAGTIDYHEGNPADSRMRAASKRRGIEITSISRPIRPSDFKDFDLILAMDKQNRQDILEAFNRWKFREQLPEEAHKKVRLMCSYCKKHDETEVPDPYYGGPQGFEKVLDLLEDACESLLDSILAENNDIVNS</sequence>
<evidence type="ECO:0000256" key="2">
    <source>
        <dbReference type="ARBA" id="ARBA00012646"/>
    </source>
</evidence>
<dbReference type="GO" id="GO:0004725">
    <property type="term" value="F:protein tyrosine phosphatase activity"/>
    <property type="evidence" value="ECO:0007669"/>
    <property type="project" value="InterPro"/>
</dbReference>
<dbReference type="InterPro" id="IPR023485">
    <property type="entry name" value="Ptyr_pPase"/>
</dbReference>
<dbReference type="EC" id="3.1.3.2" evidence="2"/>
<feature type="active site" description="Proton donor" evidence="5">
    <location>
        <position position="216"/>
    </location>
</feature>
<evidence type="ECO:0000256" key="4">
    <source>
        <dbReference type="ARBA" id="ARBA00022912"/>
    </source>
</evidence>
<keyword evidence="8" id="KW-1185">Reference proteome</keyword>
<dbReference type="SUPFAM" id="SSF52788">
    <property type="entry name" value="Phosphotyrosine protein phosphatases I"/>
    <property type="match status" value="1"/>
</dbReference>
<dbReference type="SMR" id="A0A067EBT1"/>
<reference evidence="7 8" key="1">
    <citation type="submission" date="2014-04" db="EMBL/GenBank/DDBJ databases">
        <authorList>
            <consortium name="International Citrus Genome Consortium"/>
            <person name="Gmitter F."/>
            <person name="Chen C."/>
            <person name="Farmerie W."/>
            <person name="Harkins T."/>
            <person name="Desany B."/>
            <person name="Mohiuddin M."/>
            <person name="Kodira C."/>
            <person name="Borodovsky M."/>
            <person name="Lomsadze A."/>
            <person name="Burns P."/>
            <person name="Jenkins J."/>
            <person name="Prochnik S."/>
            <person name="Shu S."/>
            <person name="Chapman J."/>
            <person name="Pitluck S."/>
            <person name="Schmutz J."/>
            <person name="Rokhsar D."/>
        </authorList>
    </citation>
    <scope>NUCLEOTIDE SEQUENCE</scope>
</reference>
<name>A0A067EBT1_CITSI</name>
<organism evidence="7 8">
    <name type="scientific">Citrus sinensis</name>
    <name type="common">Sweet orange</name>
    <name type="synonym">Citrus aurantium var. sinensis</name>
    <dbReference type="NCBI Taxonomy" id="2711"/>
    <lineage>
        <taxon>Eukaryota</taxon>
        <taxon>Viridiplantae</taxon>
        <taxon>Streptophyta</taxon>
        <taxon>Embryophyta</taxon>
        <taxon>Tracheophyta</taxon>
        <taxon>Spermatophyta</taxon>
        <taxon>Magnoliopsida</taxon>
        <taxon>eudicotyledons</taxon>
        <taxon>Gunneridae</taxon>
        <taxon>Pentapetalae</taxon>
        <taxon>rosids</taxon>
        <taxon>malvids</taxon>
        <taxon>Sapindales</taxon>
        <taxon>Rutaceae</taxon>
        <taxon>Aurantioideae</taxon>
        <taxon>Citrus</taxon>
    </lineage>
</organism>
<feature type="domain" description="Phosphotyrosine protein phosphatase I" evidence="6">
    <location>
        <begin position="85"/>
        <end position="242"/>
    </location>
</feature>
<dbReference type="Gene3D" id="3.40.50.2300">
    <property type="match status" value="1"/>
</dbReference>
<evidence type="ECO:0000313" key="8">
    <source>
        <dbReference type="Proteomes" id="UP000027120"/>
    </source>
</evidence>
<dbReference type="PaxDb" id="2711-XP_006471381.1"/>
<evidence type="ECO:0000259" key="6">
    <source>
        <dbReference type="SMART" id="SM00226"/>
    </source>
</evidence>
<dbReference type="PANTHER" id="PTHR47439">
    <property type="entry name" value="LOW MOLECULAR WEIGHT PHOSPHOTYROSINE PROTEIN PHOSPHATASE-RELATED"/>
    <property type="match status" value="1"/>
</dbReference>
<dbReference type="FunFam" id="3.40.50.2300:FF:000113">
    <property type="entry name" value="Low molecular weight protein-tyrosine-phosphatase"/>
    <property type="match status" value="1"/>
</dbReference>
<dbReference type="eggNOG" id="KOG3217">
    <property type="taxonomic scope" value="Eukaryota"/>
</dbReference>
<dbReference type="InterPro" id="IPR017867">
    <property type="entry name" value="Tyr_phospatase_low_mol_wt"/>
</dbReference>
<dbReference type="SMART" id="SM00226">
    <property type="entry name" value="LMWPc"/>
    <property type="match status" value="1"/>
</dbReference>
<dbReference type="PRINTS" id="PR00719">
    <property type="entry name" value="LMWPTPASE"/>
</dbReference>
<dbReference type="Pfam" id="PF01451">
    <property type="entry name" value="LMWPc"/>
    <property type="match status" value="1"/>
</dbReference>
<dbReference type="AlphaFoldDB" id="A0A067EBT1"/>
<comment type="similarity">
    <text evidence="1">Belongs to the low molecular weight phosphotyrosine protein phosphatase family.</text>
</comment>
<keyword evidence="4" id="KW-0904">Protein phosphatase</keyword>
<evidence type="ECO:0000313" key="7">
    <source>
        <dbReference type="EMBL" id="KDO51340.1"/>
    </source>
</evidence>
<dbReference type="STRING" id="2711.A0A067EBT1"/>
<evidence type="ECO:0000256" key="1">
    <source>
        <dbReference type="ARBA" id="ARBA00011063"/>
    </source>
</evidence>
<evidence type="ECO:0000256" key="3">
    <source>
        <dbReference type="ARBA" id="ARBA00022801"/>
    </source>
</evidence>
<dbReference type="EMBL" id="KK785058">
    <property type="protein sequence ID" value="KDO51340.1"/>
    <property type="molecule type" value="Genomic_DNA"/>
</dbReference>